<keyword evidence="1" id="KW-0732">Signal</keyword>
<dbReference type="AlphaFoldDB" id="A0AAD1DV40"/>
<feature type="chain" id="PRO_5042165438" evidence="1">
    <location>
        <begin position="24"/>
        <end position="256"/>
    </location>
</feature>
<organism evidence="2 3">
    <name type="scientific">Chryseobacterium indologenes</name>
    <name type="common">Flavobacterium indologenes</name>
    <dbReference type="NCBI Taxonomy" id="253"/>
    <lineage>
        <taxon>Bacteria</taxon>
        <taxon>Pseudomonadati</taxon>
        <taxon>Bacteroidota</taxon>
        <taxon>Flavobacteriia</taxon>
        <taxon>Flavobacteriales</taxon>
        <taxon>Weeksellaceae</taxon>
        <taxon>Chryseobacterium group</taxon>
        <taxon>Chryseobacterium</taxon>
    </lineage>
</organism>
<gene>
    <name evidence="2" type="ORF">EG352_12030</name>
</gene>
<evidence type="ECO:0000313" key="2">
    <source>
        <dbReference type="EMBL" id="AZB18460.1"/>
    </source>
</evidence>
<protein>
    <submittedName>
        <fullName evidence="2">Uncharacterized protein</fullName>
    </submittedName>
</protein>
<evidence type="ECO:0000313" key="3">
    <source>
        <dbReference type="Proteomes" id="UP000269015"/>
    </source>
</evidence>
<name>A0AAD1DV40_CHRID</name>
<accession>A0AAD1DV40</accession>
<dbReference type="Proteomes" id="UP000269015">
    <property type="component" value="Chromosome"/>
</dbReference>
<sequence length="256" mass="30363">MKLKIVILLFTFSIIKIFATAQAPDRIIINDKEYSLLNNPLEKYFKDHPEYHPVYGPHLAMFKRYRTEAIPLPFSTGNYRGYIATFKLENNNLVLADLEIQNINSTKRNYISVYKQLFKNKKVVLNYSGVLVIPDGKLVEFSNFSYSSLYDRYKLITIKNDTVVKEKALDKDEFIKFKLNQFEEYKKTDTYKTALKEFIRDWENDKKTELSENNTKKMSKKEIEALQKEYAQPPSEDYMDMFFLMSKKLDFVIVDY</sequence>
<dbReference type="EMBL" id="CP033930">
    <property type="protein sequence ID" value="AZB18460.1"/>
    <property type="molecule type" value="Genomic_DNA"/>
</dbReference>
<reference evidence="2 3" key="1">
    <citation type="submission" date="2018-11" db="EMBL/GenBank/DDBJ databases">
        <title>Proposal to divide the Flavobacteriaceae and reorganize its genera based on Amino Acid Identity values calculated from whole genome sequences.</title>
        <authorList>
            <person name="Nicholson A.C."/>
            <person name="Gulvik C.A."/>
            <person name="Whitney A.M."/>
            <person name="Humrighouse B.W."/>
            <person name="Bell M."/>
            <person name="Holmes B."/>
            <person name="Steigerwalt A.G."/>
            <person name="Villarma A."/>
            <person name="Sheth M."/>
            <person name="Batra D."/>
            <person name="Pryor J."/>
            <person name="Bernardet J.-F."/>
            <person name="Hugo C."/>
            <person name="Kampfer P."/>
            <person name="Newman J."/>
            <person name="McQuiston J.R."/>
        </authorList>
    </citation>
    <scope>NUCLEOTIDE SEQUENCE [LARGE SCALE GENOMIC DNA]</scope>
    <source>
        <strain evidence="2 3">H5559</strain>
    </source>
</reference>
<evidence type="ECO:0000256" key="1">
    <source>
        <dbReference type="SAM" id="SignalP"/>
    </source>
</evidence>
<dbReference type="KEGG" id="cio:CEQ15_15265"/>
<dbReference type="RefSeq" id="WP_060868516.1">
    <property type="nucleotide sequence ID" value="NZ_CP022058.2"/>
</dbReference>
<feature type="signal peptide" evidence="1">
    <location>
        <begin position="1"/>
        <end position="23"/>
    </location>
</feature>
<proteinExistence type="predicted"/>